<comment type="caution">
    <text evidence="3">The sequence shown here is derived from an EMBL/GenBank/DDBJ whole genome shotgun (WGS) entry which is preliminary data.</text>
</comment>
<dbReference type="Pfam" id="PF01067">
    <property type="entry name" value="Calpain_III"/>
    <property type="match status" value="1"/>
</dbReference>
<feature type="domain" description="Peptidase C2 calpain" evidence="2">
    <location>
        <begin position="16"/>
        <end position="190"/>
    </location>
</feature>
<dbReference type="PANTHER" id="PTHR10183">
    <property type="entry name" value="CALPAIN"/>
    <property type="match status" value="1"/>
</dbReference>
<dbReference type="SUPFAM" id="SSF49758">
    <property type="entry name" value="Calpain large subunit, middle domain (domain III)"/>
    <property type="match status" value="1"/>
</dbReference>
<dbReference type="PANTHER" id="PTHR10183:SF30">
    <property type="entry name" value="CALPAIN-10"/>
    <property type="match status" value="1"/>
</dbReference>
<proteinExistence type="inferred from homology"/>
<organism evidence="3 4">
    <name type="scientific">Goodea atripinnis</name>
    <dbReference type="NCBI Taxonomy" id="208336"/>
    <lineage>
        <taxon>Eukaryota</taxon>
        <taxon>Metazoa</taxon>
        <taxon>Chordata</taxon>
        <taxon>Craniata</taxon>
        <taxon>Vertebrata</taxon>
        <taxon>Euteleostomi</taxon>
        <taxon>Actinopterygii</taxon>
        <taxon>Neopterygii</taxon>
        <taxon>Teleostei</taxon>
        <taxon>Neoteleostei</taxon>
        <taxon>Acanthomorphata</taxon>
        <taxon>Ovalentaria</taxon>
        <taxon>Atherinomorphae</taxon>
        <taxon>Cyprinodontiformes</taxon>
        <taxon>Goodeidae</taxon>
        <taxon>Goodea</taxon>
    </lineage>
</organism>
<dbReference type="Proteomes" id="UP001476798">
    <property type="component" value="Unassembled WGS sequence"/>
</dbReference>
<keyword evidence="4" id="KW-1185">Reference proteome</keyword>
<evidence type="ECO:0000313" key="3">
    <source>
        <dbReference type="EMBL" id="MEQ2168132.1"/>
    </source>
</evidence>
<sequence>CALSCSTHNTPGGTLLTHNHQLASRWIKGYSAGGSRNTSSYSSNPKFWLKVCEGGEVLVSLLQHRKHRNGEKYAQTAFEDSSNTKHQHYQAIALHMWKVCGQHNMVMTCVLRYNLHGNNCLQVEKKRFNLSRLLNKPPCASTHCHSYEREVVLCRQLGPGYYLLIPSTYQPGAEAHFLIRVFSSSPTSLR</sequence>
<gene>
    <name evidence="3" type="ORF">GOODEAATRI_011280</name>
</gene>
<protein>
    <recommendedName>
        <fullName evidence="2">Peptidase C2 calpain domain-containing protein</fullName>
    </recommendedName>
</protein>
<evidence type="ECO:0000313" key="4">
    <source>
        <dbReference type="Proteomes" id="UP001476798"/>
    </source>
</evidence>
<dbReference type="SMART" id="SM00720">
    <property type="entry name" value="calpain_III"/>
    <property type="match status" value="1"/>
</dbReference>
<dbReference type="InterPro" id="IPR022684">
    <property type="entry name" value="Calpain_cysteine_protease"/>
</dbReference>
<dbReference type="EMBL" id="JAHRIO010030673">
    <property type="protein sequence ID" value="MEQ2168132.1"/>
    <property type="molecule type" value="Genomic_DNA"/>
</dbReference>
<dbReference type="InterPro" id="IPR022682">
    <property type="entry name" value="Calpain_domain_III"/>
</dbReference>
<dbReference type="InterPro" id="IPR036213">
    <property type="entry name" value="Calpain_III_sf"/>
</dbReference>
<comment type="similarity">
    <text evidence="1">Belongs to the peptidase C2 family.</text>
</comment>
<accession>A0ABV0NCZ5</accession>
<evidence type="ECO:0000256" key="1">
    <source>
        <dbReference type="ARBA" id="ARBA00007623"/>
    </source>
</evidence>
<name>A0ABV0NCZ5_9TELE</name>
<feature type="non-terminal residue" evidence="3">
    <location>
        <position position="1"/>
    </location>
</feature>
<reference evidence="3 4" key="1">
    <citation type="submission" date="2021-06" db="EMBL/GenBank/DDBJ databases">
        <authorList>
            <person name="Palmer J.M."/>
        </authorList>
    </citation>
    <scope>NUCLEOTIDE SEQUENCE [LARGE SCALE GENOMIC DNA]</scope>
    <source>
        <strain evidence="3 4">GA_2019</strain>
        <tissue evidence="3">Muscle</tissue>
    </source>
</reference>
<dbReference type="Gene3D" id="2.60.120.380">
    <property type="match status" value="1"/>
</dbReference>
<evidence type="ECO:0000259" key="2">
    <source>
        <dbReference type="SMART" id="SM00720"/>
    </source>
</evidence>
<dbReference type="InterPro" id="IPR022683">
    <property type="entry name" value="Calpain_III"/>
</dbReference>